<evidence type="ECO:0000313" key="2">
    <source>
        <dbReference type="EMBL" id="SIT34037.1"/>
    </source>
</evidence>
<dbReference type="STRING" id="477680.SAMN05421788_11490"/>
<sequence length="161" mass="18697">MAFRFAFTPQGLPIFRLQVCWKRLPFISLLIYWLCQMLSTALFNLVAGSPVSLIQLLTIRNTWYTYLLLCGVYMLTIVFLFGKLYKRAKRVKRKRGYIILLIHIAVLTPVYIGAAILFHSLVIGLVFIITYTLYVGLSRLLIAKDLLFRIQMYDGATIHHY</sequence>
<name>A0A1N7RHA1_9BACT</name>
<proteinExistence type="predicted"/>
<feature type="transmembrane region" description="Helical" evidence="1">
    <location>
        <begin position="63"/>
        <end position="85"/>
    </location>
</feature>
<keyword evidence="1" id="KW-0472">Membrane</keyword>
<dbReference type="EMBL" id="FTOR01000014">
    <property type="protein sequence ID" value="SIT34037.1"/>
    <property type="molecule type" value="Genomic_DNA"/>
</dbReference>
<reference evidence="3" key="1">
    <citation type="submission" date="2017-01" db="EMBL/GenBank/DDBJ databases">
        <authorList>
            <person name="Varghese N."/>
            <person name="Submissions S."/>
        </authorList>
    </citation>
    <scope>NUCLEOTIDE SEQUENCE [LARGE SCALE GENOMIC DNA]</scope>
    <source>
        <strain evidence="3">DSM 21054</strain>
    </source>
</reference>
<feature type="transmembrane region" description="Helical" evidence="1">
    <location>
        <begin position="24"/>
        <end position="43"/>
    </location>
</feature>
<keyword evidence="1" id="KW-0812">Transmembrane</keyword>
<feature type="transmembrane region" description="Helical" evidence="1">
    <location>
        <begin position="122"/>
        <end position="142"/>
    </location>
</feature>
<evidence type="ECO:0000313" key="3">
    <source>
        <dbReference type="Proteomes" id="UP000186917"/>
    </source>
</evidence>
<organism evidence="2 3">
    <name type="scientific">Filimonas lacunae</name>
    <dbReference type="NCBI Taxonomy" id="477680"/>
    <lineage>
        <taxon>Bacteria</taxon>
        <taxon>Pseudomonadati</taxon>
        <taxon>Bacteroidota</taxon>
        <taxon>Chitinophagia</taxon>
        <taxon>Chitinophagales</taxon>
        <taxon>Chitinophagaceae</taxon>
        <taxon>Filimonas</taxon>
    </lineage>
</organism>
<dbReference type="Proteomes" id="UP000186917">
    <property type="component" value="Unassembled WGS sequence"/>
</dbReference>
<dbReference type="AlphaFoldDB" id="A0A1N7RHA1"/>
<evidence type="ECO:0000256" key="1">
    <source>
        <dbReference type="SAM" id="Phobius"/>
    </source>
</evidence>
<feature type="transmembrane region" description="Helical" evidence="1">
    <location>
        <begin position="97"/>
        <end position="116"/>
    </location>
</feature>
<keyword evidence="1" id="KW-1133">Transmembrane helix</keyword>
<gene>
    <name evidence="2" type="ORF">SAMN05421788_11490</name>
</gene>
<keyword evidence="3" id="KW-1185">Reference proteome</keyword>
<protein>
    <submittedName>
        <fullName evidence="2">Uncharacterized protein</fullName>
    </submittedName>
</protein>
<accession>A0A1N7RHA1</accession>